<name>A0ABU6YVJ7_9FABA</name>
<dbReference type="EMBL" id="JASCZI010243253">
    <property type="protein sequence ID" value="MED6212943.1"/>
    <property type="molecule type" value="Genomic_DNA"/>
</dbReference>
<gene>
    <name evidence="1" type="ORF">PIB30_088338</name>
</gene>
<accession>A0ABU6YVJ7</accession>
<proteinExistence type="predicted"/>
<protein>
    <recommendedName>
        <fullName evidence="3">RNase H type-1 domain-containing protein</fullName>
    </recommendedName>
</protein>
<evidence type="ECO:0008006" key="3">
    <source>
        <dbReference type="Google" id="ProtNLM"/>
    </source>
</evidence>
<reference evidence="1 2" key="1">
    <citation type="journal article" date="2023" name="Plants (Basel)">
        <title>Bridging the Gap: Combining Genomics and Transcriptomics Approaches to Understand Stylosanthes scabra, an Orphan Legume from the Brazilian Caatinga.</title>
        <authorList>
            <person name="Ferreira-Neto J.R.C."/>
            <person name="da Silva M.D."/>
            <person name="Binneck E."/>
            <person name="de Melo N.F."/>
            <person name="da Silva R.H."/>
            <person name="de Melo A.L.T.M."/>
            <person name="Pandolfi V."/>
            <person name="Bustamante F.O."/>
            <person name="Brasileiro-Vidal A.C."/>
            <person name="Benko-Iseppon A.M."/>
        </authorList>
    </citation>
    <scope>NUCLEOTIDE SEQUENCE [LARGE SCALE GENOMIC DNA]</scope>
    <source>
        <tissue evidence="1">Leaves</tissue>
    </source>
</reference>
<dbReference type="Proteomes" id="UP001341840">
    <property type="component" value="Unassembled WGS sequence"/>
</dbReference>
<sequence>MNCDGSVYEEDGVSGFGCVLRDSSGSLSMAAQGRWRVKECSSIRNLAKLAWFTPSFGVRFALISMEANRVADWLAKKEALSGVDSVEWLQPPDHLLQIMPEDLEYGYCFSDKFIIVSN</sequence>
<comment type="caution">
    <text evidence="1">The sequence shown here is derived from an EMBL/GenBank/DDBJ whole genome shotgun (WGS) entry which is preliminary data.</text>
</comment>
<organism evidence="1 2">
    <name type="scientific">Stylosanthes scabra</name>
    <dbReference type="NCBI Taxonomy" id="79078"/>
    <lineage>
        <taxon>Eukaryota</taxon>
        <taxon>Viridiplantae</taxon>
        <taxon>Streptophyta</taxon>
        <taxon>Embryophyta</taxon>
        <taxon>Tracheophyta</taxon>
        <taxon>Spermatophyta</taxon>
        <taxon>Magnoliopsida</taxon>
        <taxon>eudicotyledons</taxon>
        <taxon>Gunneridae</taxon>
        <taxon>Pentapetalae</taxon>
        <taxon>rosids</taxon>
        <taxon>fabids</taxon>
        <taxon>Fabales</taxon>
        <taxon>Fabaceae</taxon>
        <taxon>Papilionoideae</taxon>
        <taxon>50 kb inversion clade</taxon>
        <taxon>dalbergioids sensu lato</taxon>
        <taxon>Dalbergieae</taxon>
        <taxon>Pterocarpus clade</taxon>
        <taxon>Stylosanthes</taxon>
    </lineage>
</organism>
<keyword evidence="2" id="KW-1185">Reference proteome</keyword>
<evidence type="ECO:0000313" key="1">
    <source>
        <dbReference type="EMBL" id="MED6212943.1"/>
    </source>
</evidence>
<evidence type="ECO:0000313" key="2">
    <source>
        <dbReference type="Proteomes" id="UP001341840"/>
    </source>
</evidence>